<comment type="catalytic activity">
    <reaction evidence="4">
        <text>D-erythrose 4-phosphate + phosphoenolpyruvate + H2O = 7-phospho-2-dehydro-3-deoxy-D-arabino-heptonate + phosphate</text>
        <dbReference type="Rhea" id="RHEA:14717"/>
        <dbReference type="ChEBI" id="CHEBI:15377"/>
        <dbReference type="ChEBI" id="CHEBI:16897"/>
        <dbReference type="ChEBI" id="CHEBI:43474"/>
        <dbReference type="ChEBI" id="CHEBI:58394"/>
        <dbReference type="ChEBI" id="CHEBI:58702"/>
        <dbReference type="EC" id="2.5.1.54"/>
    </reaction>
</comment>
<dbReference type="OrthoDB" id="9766852at2"/>
<dbReference type="InterPro" id="IPR013785">
    <property type="entry name" value="Aldolase_TIM"/>
</dbReference>
<accession>A0A1G8JG65</accession>
<dbReference type="GO" id="GO:0009073">
    <property type="term" value="P:aromatic amino acid family biosynthetic process"/>
    <property type="evidence" value="ECO:0007669"/>
    <property type="project" value="InterPro"/>
</dbReference>
<feature type="binding site" evidence="3">
    <location>
        <position position="331"/>
    </location>
    <ligand>
        <name>phosphoenolpyruvate</name>
        <dbReference type="ChEBI" id="CHEBI:58702"/>
    </ligand>
</feature>
<feature type="binding site" evidence="3">
    <location>
        <position position="80"/>
    </location>
    <ligand>
        <name>Mn(2+)</name>
        <dbReference type="ChEBI" id="CHEBI:29035"/>
    </ligand>
</feature>
<dbReference type="Gene3D" id="3.20.20.70">
    <property type="entry name" value="Aldolase class I"/>
    <property type="match status" value="1"/>
</dbReference>
<keyword evidence="3" id="KW-0464">Manganese</keyword>
<feature type="binding site" evidence="3">
    <location>
        <position position="119"/>
    </location>
    <ligand>
        <name>phosphoenolpyruvate</name>
        <dbReference type="ChEBI" id="CHEBI:58702"/>
    </ligand>
</feature>
<keyword evidence="3" id="KW-0170">Cobalt</keyword>
<feature type="binding site" evidence="3">
    <location>
        <position position="363"/>
    </location>
    <ligand>
        <name>Mn(2+)</name>
        <dbReference type="ChEBI" id="CHEBI:29035"/>
    </ligand>
</feature>
<protein>
    <recommendedName>
        <fullName evidence="4">Phospho-2-dehydro-3-deoxyheptonate aldolase</fullName>
        <ecNumber evidence="4">2.5.1.54</ecNumber>
    </recommendedName>
</protein>
<dbReference type="GO" id="GO:0003849">
    <property type="term" value="F:3-deoxy-7-phosphoheptulonate synthase activity"/>
    <property type="evidence" value="ECO:0007669"/>
    <property type="project" value="UniProtKB-EC"/>
</dbReference>
<keyword evidence="2 4" id="KW-0808">Transferase</keyword>
<dbReference type="SUPFAM" id="SSF51569">
    <property type="entry name" value="Aldolase"/>
    <property type="match status" value="1"/>
</dbReference>
<evidence type="ECO:0000256" key="4">
    <source>
        <dbReference type="RuleBase" id="RU363071"/>
    </source>
</evidence>
<name>A0A1G8JG65_9BURK</name>
<dbReference type="PANTHER" id="PTHR21337">
    <property type="entry name" value="PHOSPHO-2-DEHYDRO-3-DEOXYHEPTONATE ALDOLASE 1, 2"/>
    <property type="match status" value="1"/>
</dbReference>
<organism evidence="5 6">
    <name type="scientific">Paraburkholderia phenazinium</name>
    <dbReference type="NCBI Taxonomy" id="60549"/>
    <lineage>
        <taxon>Bacteria</taxon>
        <taxon>Pseudomonadati</taxon>
        <taxon>Pseudomonadota</taxon>
        <taxon>Betaproteobacteria</taxon>
        <taxon>Burkholderiales</taxon>
        <taxon>Burkholderiaceae</taxon>
        <taxon>Paraburkholderia</taxon>
    </lineage>
</organism>
<evidence type="ECO:0000256" key="3">
    <source>
        <dbReference type="PIRSR" id="PIRSR602480-1"/>
    </source>
</evidence>
<evidence type="ECO:0000256" key="1">
    <source>
        <dbReference type="ARBA" id="ARBA00008911"/>
    </source>
</evidence>
<dbReference type="Proteomes" id="UP000199706">
    <property type="component" value="Unassembled WGS sequence"/>
</dbReference>
<dbReference type="AlphaFoldDB" id="A0A1G8JG65"/>
<dbReference type="EMBL" id="FNCJ01000020">
    <property type="protein sequence ID" value="SDI30071.1"/>
    <property type="molecule type" value="Genomic_DNA"/>
</dbReference>
<reference evidence="5 6" key="1">
    <citation type="submission" date="2016-10" db="EMBL/GenBank/DDBJ databases">
        <authorList>
            <person name="de Groot N.N."/>
        </authorList>
    </citation>
    <scope>NUCLEOTIDE SEQUENCE [LARGE SCALE GENOMIC DNA]</scope>
    <source>
        <strain evidence="5 6">LMG 2247</strain>
    </source>
</reference>
<dbReference type="RefSeq" id="WP_090692001.1">
    <property type="nucleotide sequence ID" value="NZ_CADERL010000011.1"/>
</dbReference>
<evidence type="ECO:0000256" key="2">
    <source>
        <dbReference type="ARBA" id="ARBA00022679"/>
    </source>
</evidence>
<comment type="similarity">
    <text evidence="1 4">Belongs to the class-II DAHP synthase family.</text>
</comment>
<evidence type="ECO:0000313" key="6">
    <source>
        <dbReference type="Proteomes" id="UP000199706"/>
    </source>
</evidence>
<feature type="binding site" evidence="3">
    <location>
        <position position="405"/>
    </location>
    <ligand>
        <name>Mn(2+)</name>
        <dbReference type="ChEBI" id="CHEBI:29035"/>
    </ligand>
</feature>
<feature type="binding site" evidence="3">
    <location>
        <position position="435"/>
    </location>
    <ligand>
        <name>Mn(2+)</name>
        <dbReference type="ChEBI" id="CHEBI:29035"/>
    </ligand>
</feature>
<dbReference type="Pfam" id="PF01474">
    <property type="entry name" value="DAHP_synth_2"/>
    <property type="match status" value="1"/>
</dbReference>
<dbReference type="PANTHER" id="PTHR21337:SF0">
    <property type="entry name" value="PHOSPHO-2-DEHYDRO-3-DEOXYHEPTONATE ALDOLASE"/>
    <property type="match status" value="1"/>
</dbReference>
<evidence type="ECO:0000313" key="5">
    <source>
        <dbReference type="EMBL" id="SDI30071.1"/>
    </source>
</evidence>
<proteinExistence type="inferred from homology"/>
<dbReference type="EC" id="2.5.1.54" evidence="4"/>
<gene>
    <name evidence="5" type="ORF">SAMN05216466_12087</name>
</gene>
<sequence>MSSSSPSKQDVRNEKWSPGIWRNYPALQQPQYRSADGLSAVRDKLATLPPLVTSREISELKAALADAQEGRRFLLHAGDCAERFSDCTTAQIVNRIKVLRQMGLLLAHGLRKPIVKIGRFAGQYAKPRSSDWEERSGARLPSYRGDIVNGSTFDHEAREPEPGRLLDAYAHAAMTMNYTRALAADGLSRFDDPLNWPLDWVERSSKATHYLRTISEVIAQAENPAQGRAAFPYAQDADRIYSSHEALLLEFEEPVTRENANRGGWFNASTHMPWIGLRTNDLDGAHVAYSSGIENPIGVKVGAGTTPASVLQLIERLNPRQEAGRLTLITRMGHSKIAASLPPLLQAVRVTGYKVLWVLDPMHGNTEESSTGFKTRRFEAIHSEIEQAFQIHAAEGVPLGGIHLELTGEHVTECVGGASGIREADLSRAYKTAVDPRLNYEQSLELAMLIGQAANASRNTADLAAVPA</sequence>
<comment type="cofactor">
    <cofactor evidence="3">
        <name>Mn(2+)</name>
        <dbReference type="ChEBI" id="CHEBI:29035"/>
    </cofactor>
    <cofactor evidence="3">
        <name>Co(2+)</name>
        <dbReference type="ChEBI" id="CHEBI:48828"/>
    </cofactor>
    <cofactor evidence="3">
        <name>Cd(2+)</name>
        <dbReference type="ChEBI" id="CHEBI:48775"/>
    </cofactor>
    <text evidence="3">Binds 1 divalent cation per subunit. The enzyme is active with manganese, cobalt or cadmium ions.</text>
</comment>
<keyword evidence="3" id="KW-0104">Cadmium</keyword>
<feature type="binding site" evidence="3">
    <location>
        <position position="300"/>
    </location>
    <ligand>
        <name>phosphoenolpyruvate</name>
        <dbReference type="ChEBI" id="CHEBI:58702"/>
    </ligand>
</feature>
<dbReference type="InterPro" id="IPR002480">
    <property type="entry name" value="DAHP_synth_2"/>
</dbReference>